<evidence type="ECO:0000256" key="2">
    <source>
        <dbReference type="ARBA" id="ARBA00022729"/>
    </source>
</evidence>
<dbReference type="PANTHER" id="PTHR30483:SF6">
    <property type="entry name" value="PERIPLASMIC BINDING PROTEIN OF ABC TRANSPORTER FOR NATURAL AMINO ACIDS"/>
    <property type="match status" value="1"/>
</dbReference>
<dbReference type="InterPro" id="IPR028081">
    <property type="entry name" value="Leu-bd"/>
</dbReference>
<evidence type="ECO:0000313" key="6">
    <source>
        <dbReference type="Proteomes" id="UP000076574"/>
    </source>
</evidence>
<dbReference type="SUPFAM" id="SSF53822">
    <property type="entry name" value="Periplasmic binding protein-like I"/>
    <property type="match status" value="1"/>
</dbReference>
<evidence type="ECO:0000313" key="5">
    <source>
        <dbReference type="EMBL" id="KZD20871.1"/>
    </source>
</evidence>
<protein>
    <submittedName>
        <fullName evidence="5">Branched-chain amino acid ABC transporter substrate-binding protein</fullName>
    </submittedName>
</protein>
<dbReference type="EMBL" id="LVYV01000054">
    <property type="protein sequence ID" value="KZD20871.1"/>
    <property type="molecule type" value="Genomic_DNA"/>
</dbReference>
<sequence length="414" mass="44685">MTMTRRTFGLGASAVLAGPIAAPFIRGAGAAEPAIRIGMVNSMSGGLAAYAQEGQPAFEYIIKKINAEGGIKSKGGARIELVLADDTSQPARTAAEARRLITEEKVQLLTGTILSAQMLALTPVVDEAKIPTLSVWAGGSQSNYMFTLGYPYDRGYAQTMHDFVISLRDDFKFPIKTAVMAYSNYEAGQQSNKFLVEKLKASGIQIIGEAALDIRAQDQTAAMVRIRSLKPDVVVGLVTPRDGILLHQARYNLNYHGSIFCGGTGGYSDLSLWKDLGPEIGKAVLTKNLFGMTGFSAGAKIESMQKIVTELRDVAKLDKIGQGAVQYAQAARVLQQVLENAKSLQSDALLEALKNVNIPAGDPNLYIAKPKGLQFAEDRLLKDGSAMFVQWTPEQDQQVVFPKEFAQVPPRPKS</sequence>
<comment type="caution">
    <text evidence="5">The sequence shown here is derived from an EMBL/GenBank/DDBJ whole genome shotgun (WGS) entry which is preliminary data.</text>
</comment>
<comment type="similarity">
    <text evidence="1">Belongs to the leucine-binding protein family.</text>
</comment>
<accession>A0A161QY14</accession>
<dbReference type="STRING" id="943830.A4A58_16650"/>
<dbReference type="PANTHER" id="PTHR30483">
    <property type="entry name" value="LEUCINE-SPECIFIC-BINDING PROTEIN"/>
    <property type="match status" value="1"/>
</dbReference>
<dbReference type="InterPro" id="IPR006311">
    <property type="entry name" value="TAT_signal"/>
</dbReference>
<dbReference type="Gene3D" id="3.40.50.2300">
    <property type="match status" value="2"/>
</dbReference>
<dbReference type="InterPro" id="IPR051010">
    <property type="entry name" value="BCAA_transport"/>
</dbReference>
<keyword evidence="6" id="KW-1185">Reference proteome</keyword>
<keyword evidence="3" id="KW-0029">Amino-acid transport</keyword>
<feature type="domain" description="Leucine-binding protein" evidence="4">
    <location>
        <begin position="35"/>
        <end position="360"/>
    </location>
</feature>
<dbReference type="OrthoDB" id="7855203at2"/>
<dbReference type="PROSITE" id="PS51318">
    <property type="entry name" value="TAT"/>
    <property type="match status" value="1"/>
</dbReference>
<reference evidence="5 6" key="1">
    <citation type="submission" date="2016-03" db="EMBL/GenBank/DDBJ databases">
        <title>Microsymbionts genomes from the relict species Vavilovia formosa (Stev.) Fed.</title>
        <authorList>
            <person name="Kopat V."/>
            <person name="Chirak E."/>
            <person name="Kimeklis A."/>
            <person name="Andronov E."/>
        </authorList>
    </citation>
    <scope>NUCLEOTIDE SEQUENCE [LARGE SCALE GENOMIC DNA]</scope>
    <source>
        <strain evidence="5 6">Vaf07</strain>
    </source>
</reference>
<proteinExistence type="inferred from homology"/>
<dbReference type="InterPro" id="IPR028082">
    <property type="entry name" value="Peripla_BP_I"/>
</dbReference>
<name>A0A161QY14_9BRAD</name>
<keyword evidence="3" id="KW-0813">Transport</keyword>
<organism evidence="5 6">
    <name type="scientific">Tardiphaga robiniae</name>
    <dbReference type="NCBI Taxonomy" id="943830"/>
    <lineage>
        <taxon>Bacteria</taxon>
        <taxon>Pseudomonadati</taxon>
        <taxon>Pseudomonadota</taxon>
        <taxon>Alphaproteobacteria</taxon>
        <taxon>Hyphomicrobiales</taxon>
        <taxon>Nitrobacteraceae</taxon>
        <taxon>Tardiphaga</taxon>
    </lineage>
</organism>
<dbReference type="Pfam" id="PF13458">
    <property type="entry name" value="Peripla_BP_6"/>
    <property type="match status" value="1"/>
</dbReference>
<evidence type="ECO:0000256" key="1">
    <source>
        <dbReference type="ARBA" id="ARBA00010062"/>
    </source>
</evidence>
<evidence type="ECO:0000259" key="4">
    <source>
        <dbReference type="Pfam" id="PF13458"/>
    </source>
</evidence>
<keyword evidence="2" id="KW-0732">Signal</keyword>
<dbReference type="GO" id="GO:0006865">
    <property type="term" value="P:amino acid transport"/>
    <property type="evidence" value="ECO:0007669"/>
    <property type="project" value="UniProtKB-KW"/>
</dbReference>
<evidence type="ECO:0000256" key="3">
    <source>
        <dbReference type="ARBA" id="ARBA00022970"/>
    </source>
</evidence>
<dbReference type="Proteomes" id="UP000076574">
    <property type="component" value="Unassembled WGS sequence"/>
</dbReference>
<dbReference type="RefSeq" id="WP_068737697.1">
    <property type="nucleotide sequence ID" value="NZ_LVYV01000054.1"/>
</dbReference>
<dbReference type="AlphaFoldDB" id="A0A161QY14"/>
<gene>
    <name evidence="5" type="ORF">A4A58_16650</name>
</gene>